<dbReference type="SUPFAM" id="SSF48613">
    <property type="entry name" value="Heme oxygenase-like"/>
    <property type="match status" value="1"/>
</dbReference>
<organism evidence="1 2">
    <name type="scientific">Massilia antarctica</name>
    <dbReference type="NCBI Taxonomy" id="2765360"/>
    <lineage>
        <taxon>Bacteria</taxon>
        <taxon>Pseudomonadati</taxon>
        <taxon>Pseudomonadota</taxon>
        <taxon>Betaproteobacteria</taxon>
        <taxon>Burkholderiales</taxon>
        <taxon>Oxalobacteraceae</taxon>
        <taxon>Telluria group</taxon>
        <taxon>Massilia</taxon>
    </lineage>
</organism>
<dbReference type="EMBL" id="CP065053">
    <property type="protein sequence ID" value="QPI48637.1"/>
    <property type="molecule type" value="Genomic_DNA"/>
</dbReference>
<dbReference type="Pfam" id="PF14518">
    <property type="entry name" value="Haem_oxygenas_2"/>
    <property type="match status" value="1"/>
</dbReference>
<dbReference type="InterPro" id="IPR016084">
    <property type="entry name" value="Haem_Oase-like_multi-hlx"/>
</dbReference>
<dbReference type="Gene3D" id="1.20.910.10">
    <property type="entry name" value="Heme oxygenase-like"/>
    <property type="match status" value="1"/>
</dbReference>
<proteinExistence type="predicted"/>
<evidence type="ECO:0000313" key="2">
    <source>
        <dbReference type="Proteomes" id="UP000662888"/>
    </source>
</evidence>
<reference evidence="1 2" key="1">
    <citation type="submission" date="2020-11" db="EMBL/GenBank/DDBJ databases">
        <authorList>
            <person name="Sun Q."/>
        </authorList>
    </citation>
    <scope>NUCLEOTIDE SEQUENCE [LARGE SCALE GENOMIC DNA]</scope>
    <source>
        <strain evidence="1 2">P8398</strain>
    </source>
</reference>
<sequence length="237" mass="26323">MPAICTAGRHTKDRIEGQEVPSASSQLRRKIHLCKADTPLDRDDQVGIAHYRDYLCYLHQTIRASIPLMACAIERCSIDRPVELRLRAYLARHIEEEAGHAELLMDDLITTGLSREQVLSLPPGPAVTRMVGAQYYWILHHSPFALLGYIAFLEGTPPTAQALDFWKTATGLPPAAFCCLVLHAGADPRHWRELDCFIDSLPLPDSELALIGQSAMQTAQLAGDAWHALKQGWGLRP</sequence>
<name>A0AA48WBT9_9BURK</name>
<dbReference type="RefSeq" id="WP_206088243.1">
    <property type="nucleotide sequence ID" value="NZ_CP065053.1"/>
</dbReference>
<accession>A0AA48WBT9</accession>
<gene>
    <name evidence="1" type="ORF">IV454_24390</name>
</gene>
<protein>
    <submittedName>
        <fullName evidence="1">Iron-containing redox enzyme family protein</fullName>
    </submittedName>
</protein>
<keyword evidence="2" id="KW-1185">Reference proteome</keyword>
<evidence type="ECO:0000313" key="1">
    <source>
        <dbReference type="EMBL" id="QPI48637.1"/>
    </source>
</evidence>
<dbReference type="Proteomes" id="UP000662888">
    <property type="component" value="Chromosome"/>
</dbReference>